<organism evidence="6">
    <name type="scientific">Phascolarctobacterium faecium</name>
    <dbReference type="NCBI Taxonomy" id="33025"/>
    <lineage>
        <taxon>Bacteria</taxon>
        <taxon>Bacillati</taxon>
        <taxon>Bacillota</taxon>
        <taxon>Negativicutes</taxon>
        <taxon>Acidaminococcales</taxon>
        <taxon>Acidaminococcaceae</taxon>
        <taxon>Phascolarctobacterium</taxon>
    </lineage>
</organism>
<comment type="subcellular location">
    <subcellularLocation>
        <location evidence="1">Membrane</location>
        <topology evidence="1">Multi-pass membrane protein</topology>
    </subcellularLocation>
</comment>
<evidence type="ECO:0000313" key="10">
    <source>
        <dbReference type="Proteomes" id="UP000484547"/>
    </source>
</evidence>
<evidence type="ECO:0000256" key="5">
    <source>
        <dbReference type="SAM" id="Phobius"/>
    </source>
</evidence>
<sequence length="238" mass="25029">MFFPEALLNSPMFGIGLTIIVYVFCELIVNRFELNIIPPFVLACPIIMGIIYFQSPHITYEQYAAGANFINFLLGPATVALALPLYRNRQTLKNNLAVIVSGVVVATVIGIVSIFVCGKLFGASEQVLLSLIPKSVTTPIAMDISSVIGGIPSLTAACVIFTGMFGSTFNHKILSWLGFKNDIAIGLAIGASSHGLGTSACVNKSALQLAIGGVAIGLTGIATSILAPLLLPLLTNLF</sequence>
<accession>R6IHP9</accession>
<feature type="transmembrane region" description="Helical" evidence="5">
    <location>
        <begin position="141"/>
        <end position="165"/>
    </location>
</feature>
<keyword evidence="2 5" id="KW-0812">Transmembrane</keyword>
<dbReference type="Proteomes" id="UP000443070">
    <property type="component" value="Unassembled WGS sequence"/>
</dbReference>
<reference evidence="6" key="1">
    <citation type="submission" date="2012-11" db="EMBL/GenBank/DDBJ databases">
        <title>Dependencies among metagenomic species, viruses, plasmids and units of genetic variation.</title>
        <authorList>
            <person name="Nielsen H.B."/>
            <person name="Almeida M."/>
            <person name="Juncker A.S."/>
            <person name="Rasmussen S."/>
            <person name="Li J."/>
            <person name="Sunagawa S."/>
            <person name="Plichta D."/>
            <person name="Gautier L."/>
            <person name="Le Chatelier E."/>
            <person name="Peletier E."/>
            <person name="Bonde I."/>
            <person name="Nielsen T."/>
            <person name="Manichanh C."/>
            <person name="Arumugam M."/>
            <person name="Batto J."/>
            <person name="Santos M.B.Q.D."/>
            <person name="Blom N."/>
            <person name="Borruel N."/>
            <person name="Burgdorf K.S."/>
            <person name="Boumezbeur F."/>
            <person name="Casellas F."/>
            <person name="Dore J."/>
            <person name="Guarner F."/>
            <person name="Hansen T."/>
            <person name="Hildebrand F."/>
            <person name="Kaas R.S."/>
            <person name="Kennedy S."/>
            <person name="Kristiansen K."/>
            <person name="Kultima J.R."/>
            <person name="Leonard P."/>
            <person name="Levenez F."/>
            <person name="Lund O."/>
            <person name="Moumen B."/>
            <person name="Le Paslier D."/>
            <person name="Pons N."/>
            <person name="Pedersen O."/>
            <person name="Prifti E."/>
            <person name="Qin J."/>
            <person name="Raes J."/>
            <person name="Tap J."/>
            <person name="Tims S."/>
            <person name="Ussery D.W."/>
            <person name="Yamada T."/>
            <person name="MetaHit consortium"/>
            <person name="Renault P."/>
            <person name="Sicheritz-Ponten T."/>
            <person name="Bork P."/>
            <person name="Wang J."/>
            <person name="Brunak S."/>
            <person name="Ehrlich S.D."/>
        </authorList>
    </citation>
    <scope>NUCLEOTIDE SEQUENCE [LARGE SCALE GENOMIC DNA]</scope>
</reference>
<evidence type="ECO:0000256" key="2">
    <source>
        <dbReference type="ARBA" id="ARBA00022692"/>
    </source>
</evidence>
<dbReference type="EMBL" id="WNBW01000010">
    <property type="protein sequence ID" value="MTU04737.1"/>
    <property type="molecule type" value="Genomic_DNA"/>
</dbReference>
<feature type="transmembrane region" description="Helical" evidence="5">
    <location>
        <begin position="12"/>
        <end position="29"/>
    </location>
</feature>
<keyword evidence="9" id="KW-1185">Reference proteome</keyword>
<keyword evidence="3 5" id="KW-1133">Transmembrane helix</keyword>
<accession>A0A3G9H829</accession>
<dbReference type="OrthoDB" id="9811701at2"/>
<gene>
    <name evidence="6" type="ORF">BN533_00068</name>
    <name evidence="7" type="ORF">GMD11_09720</name>
    <name evidence="8" type="ORF">GMD18_10055</name>
</gene>
<dbReference type="EMBL" id="CBDS010000071">
    <property type="protein sequence ID" value="CDB46039.1"/>
    <property type="molecule type" value="Genomic_DNA"/>
</dbReference>
<protein>
    <submittedName>
        <fullName evidence="7">LrgB family protein</fullName>
    </submittedName>
    <submittedName>
        <fullName evidence="6">TIGR00659 family protein</fullName>
    </submittedName>
</protein>
<evidence type="ECO:0000256" key="3">
    <source>
        <dbReference type="ARBA" id="ARBA00022989"/>
    </source>
</evidence>
<feature type="transmembrane region" description="Helical" evidence="5">
    <location>
        <begin position="36"/>
        <end position="53"/>
    </location>
</feature>
<reference evidence="9 10" key="2">
    <citation type="journal article" date="2019" name="Nat. Med.">
        <title>A library of human gut bacterial isolates paired with longitudinal multiomics data enables mechanistic microbiome research.</title>
        <authorList>
            <person name="Poyet M."/>
            <person name="Groussin M."/>
            <person name="Gibbons S.M."/>
            <person name="Avila-Pacheco J."/>
            <person name="Jiang X."/>
            <person name="Kearney S.M."/>
            <person name="Perrotta A.R."/>
            <person name="Berdy B."/>
            <person name="Zhao S."/>
            <person name="Lieberman T.D."/>
            <person name="Swanson P.K."/>
            <person name="Smith M."/>
            <person name="Roesemann S."/>
            <person name="Alexander J.E."/>
            <person name="Rich S.A."/>
            <person name="Livny J."/>
            <person name="Vlamakis H."/>
            <person name="Clish C."/>
            <person name="Bullock K."/>
            <person name="Deik A."/>
            <person name="Scott J."/>
            <person name="Pierce K.A."/>
            <person name="Xavier R.J."/>
            <person name="Alm E.J."/>
        </authorList>
    </citation>
    <scope>NUCLEOTIDE SEQUENCE [LARGE SCALE GENOMIC DNA]</scope>
    <source>
        <strain evidence="7 10">BIOML-A13</strain>
        <strain evidence="8 9">BIOML-A3</strain>
    </source>
</reference>
<dbReference type="EMBL" id="WNBM01000008">
    <property type="protein sequence ID" value="MTT76538.1"/>
    <property type="molecule type" value="Genomic_DNA"/>
</dbReference>
<dbReference type="GeneID" id="49407973"/>
<dbReference type="RefSeq" id="WP_021716972.1">
    <property type="nucleotide sequence ID" value="NZ_AP019004.1"/>
</dbReference>
<dbReference type="GO" id="GO:0016020">
    <property type="term" value="C:membrane"/>
    <property type="evidence" value="ECO:0007669"/>
    <property type="project" value="UniProtKB-SubCell"/>
</dbReference>
<evidence type="ECO:0000313" key="6">
    <source>
        <dbReference type="EMBL" id="CDB46039.1"/>
    </source>
</evidence>
<dbReference type="AlphaFoldDB" id="A0A3G9H829"/>
<keyword evidence="4 5" id="KW-0472">Membrane</keyword>
<dbReference type="Pfam" id="PF04172">
    <property type="entry name" value="LrgB"/>
    <property type="match status" value="1"/>
</dbReference>
<evidence type="ECO:0000313" key="8">
    <source>
        <dbReference type="EMBL" id="MTU04737.1"/>
    </source>
</evidence>
<evidence type="ECO:0000313" key="7">
    <source>
        <dbReference type="EMBL" id="MTT76538.1"/>
    </source>
</evidence>
<dbReference type="PANTHER" id="PTHR30249:SF0">
    <property type="entry name" value="PLASTIDAL GLYCOLATE_GLYCERATE TRANSLOCATOR 1, CHLOROPLASTIC"/>
    <property type="match status" value="1"/>
</dbReference>
<evidence type="ECO:0000256" key="1">
    <source>
        <dbReference type="ARBA" id="ARBA00004141"/>
    </source>
</evidence>
<feature type="transmembrane region" description="Helical" evidence="5">
    <location>
        <begin position="98"/>
        <end position="121"/>
    </location>
</feature>
<comment type="caution">
    <text evidence="6">The sequence shown here is derived from an EMBL/GenBank/DDBJ whole genome shotgun (WGS) entry which is preliminary data.</text>
</comment>
<evidence type="ECO:0000313" key="9">
    <source>
        <dbReference type="Proteomes" id="UP000443070"/>
    </source>
</evidence>
<proteinExistence type="predicted"/>
<name>A0A3G9H829_9FIRM</name>
<dbReference type="PANTHER" id="PTHR30249">
    <property type="entry name" value="PUTATIVE SEROTONIN TRANSPORTER"/>
    <property type="match status" value="1"/>
</dbReference>
<dbReference type="Proteomes" id="UP000484547">
    <property type="component" value="Unassembled WGS sequence"/>
</dbReference>
<evidence type="ECO:0000256" key="4">
    <source>
        <dbReference type="ARBA" id="ARBA00023136"/>
    </source>
</evidence>
<feature type="transmembrane region" description="Helical" evidence="5">
    <location>
        <begin position="65"/>
        <end position="86"/>
    </location>
</feature>
<dbReference type="InterPro" id="IPR007300">
    <property type="entry name" value="CidB/LrgB"/>
</dbReference>
<feature type="transmembrane region" description="Helical" evidence="5">
    <location>
        <begin position="209"/>
        <end position="231"/>
    </location>
</feature>